<proteinExistence type="predicted"/>
<dbReference type="EMBL" id="DAKRPA010000338">
    <property type="protein sequence ID" value="DAZ93176.1"/>
    <property type="molecule type" value="Genomic_DNA"/>
</dbReference>
<organism evidence="2 3">
    <name type="scientific">Lagenidium giganteum</name>
    <dbReference type="NCBI Taxonomy" id="4803"/>
    <lineage>
        <taxon>Eukaryota</taxon>
        <taxon>Sar</taxon>
        <taxon>Stramenopiles</taxon>
        <taxon>Oomycota</taxon>
        <taxon>Peronosporomycetes</taxon>
        <taxon>Pythiales</taxon>
        <taxon>Pythiaceae</taxon>
    </lineage>
</organism>
<keyword evidence="3" id="KW-1185">Reference proteome</keyword>
<reference evidence="2" key="2">
    <citation type="journal article" date="2023" name="Microbiol Resour">
        <title>Decontamination and Annotation of the Draft Genome Sequence of the Oomycete Lagenidium giganteum ARSEF 373.</title>
        <authorList>
            <person name="Morgan W.R."/>
            <person name="Tartar A."/>
        </authorList>
    </citation>
    <scope>NUCLEOTIDE SEQUENCE</scope>
    <source>
        <strain evidence="2">ARSEF 373</strain>
    </source>
</reference>
<gene>
    <name evidence="2" type="ORF">N0F65_003059</name>
</gene>
<feature type="transmembrane region" description="Helical" evidence="1">
    <location>
        <begin position="44"/>
        <end position="70"/>
    </location>
</feature>
<protein>
    <submittedName>
        <fullName evidence="2">Uncharacterized protein</fullName>
    </submittedName>
</protein>
<keyword evidence="1" id="KW-0812">Transmembrane</keyword>
<feature type="transmembrane region" description="Helical" evidence="1">
    <location>
        <begin position="235"/>
        <end position="260"/>
    </location>
</feature>
<evidence type="ECO:0000256" key="1">
    <source>
        <dbReference type="SAM" id="Phobius"/>
    </source>
</evidence>
<evidence type="ECO:0000313" key="2">
    <source>
        <dbReference type="EMBL" id="DAZ93176.1"/>
    </source>
</evidence>
<accession>A0AAV2YGQ8</accession>
<feature type="transmembrane region" description="Helical" evidence="1">
    <location>
        <begin position="90"/>
        <end position="114"/>
    </location>
</feature>
<dbReference type="SUPFAM" id="SSF52058">
    <property type="entry name" value="L domain-like"/>
    <property type="match status" value="1"/>
</dbReference>
<reference evidence="2" key="1">
    <citation type="submission" date="2022-11" db="EMBL/GenBank/DDBJ databases">
        <authorList>
            <person name="Morgan W.R."/>
            <person name="Tartar A."/>
        </authorList>
    </citation>
    <scope>NUCLEOTIDE SEQUENCE</scope>
    <source>
        <strain evidence="2">ARSEF 373</strain>
    </source>
</reference>
<sequence>MGVQVAVIGPAETAPPLSGDVQTLEINGPEPQPRLLIRLDDGSFCALWCVILGFEITVVAFLFFFVRMYWKFSTPAMKDMRTVFGFPSVLALRLVALSYFIICAFYIWTIYTMIAGSIKRRRLAFRDVRKPPPPTKQGQSIWLDCMHSVRRLYTQLFSRQGLFGIEYRYFNAMLVVRKLMEITSQSYQAYKLSTLVPRAWVNMLSSLMIIANCWSTPLIRYILRHNKNETVQRVLCIGIDILLTFISSVVVPGILLAPYLNKFDTKRIGVSDALLADSTWFLSVEMTLQQVRVTGLWDYLTKIMPLISILGSFRGFTEYLATFSALSVLVLEFSHCWQLQMPPAIRQLTRLVEINTFNCTIESWDESAAIDANDHRQIIRVSLIRTNVSAVPSGLLQTLPPTLRVINLIATNLTTLPPSIANTWHEIMSLHLEHGILVDFPAAVLDLLWLDRLSIAHNRIEEMPARMTQCVEHAARRQQSIACAAG</sequence>
<evidence type="ECO:0000313" key="3">
    <source>
        <dbReference type="Proteomes" id="UP001146120"/>
    </source>
</evidence>
<comment type="caution">
    <text evidence="2">The sequence shown here is derived from an EMBL/GenBank/DDBJ whole genome shotgun (WGS) entry which is preliminary data.</text>
</comment>
<dbReference type="Proteomes" id="UP001146120">
    <property type="component" value="Unassembled WGS sequence"/>
</dbReference>
<name>A0AAV2YGQ8_9STRA</name>
<keyword evidence="1" id="KW-0472">Membrane</keyword>
<dbReference type="InterPro" id="IPR032675">
    <property type="entry name" value="LRR_dom_sf"/>
</dbReference>
<dbReference type="AlphaFoldDB" id="A0AAV2YGQ8"/>
<dbReference type="Gene3D" id="3.80.10.10">
    <property type="entry name" value="Ribonuclease Inhibitor"/>
    <property type="match status" value="1"/>
</dbReference>
<keyword evidence="1" id="KW-1133">Transmembrane helix</keyword>